<reference evidence="2 3" key="1">
    <citation type="journal article" date="2013" name="Front. Plant Sci.">
        <title>The Reference Genome of the Halophytic Plant Eutrema salsugineum.</title>
        <authorList>
            <person name="Yang R."/>
            <person name="Jarvis D.E."/>
            <person name="Chen H."/>
            <person name="Beilstein M.A."/>
            <person name="Grimwood J."/>
            <person name="Jenkins J."/>
            <person name="Shu S."/>
            <person name="Prochnik S."/>
            <person name="Xin M."/>
            <person name="Ma C."/>
            <person name="Schmutz J."/>
            <person name="Wing R.A."/>
            <person name="Mitchell-Olds T."/>
            <person name="Schumaker K.S."/>
            <person name="Wang X."/>
        </authorList>
    </citation>
    <scope>NUCLEOTIDE SEQUENCE [LARGE SCALE GENOMIC DNA]</scope>
</reference>
<dbReference type="KEGG" id="eus:EUTSA_v10015996mg"/>
<dbReference type="PANTHER" id="PTHR35317">
    <property type="entry name" value="OS04G0629600 PROTEIN"/>
    <property type="match status" value="1"/>
</dbReference>
<dbReference type="PANTHER" id="PTHR35317:SF35">
    <property type="entry name" value="DUF4219 DOMAIN-CONTAINING PROTEIN"/>
    <property type="match status" value="1"/>
</dbReference>
<sequence length="269" mass="30730">MEIKDARALQIIQNGLTEEILPWIASATSSKEAWELLLVKSIGGPMFQAKKLIDLKKEYENMKMSDTETVHGFTGKLMELVFRMKFCGWEVEDKEVVKKIISSLPPRFDQVLVKVVERLSICELIDYLLVNEYKTKPVQESLEESVITESVVGVEESLQQEHESLNSLRERVNSSMERVDSSIERVNTSIERVSTSIERVSILIKRVDSSIERVNSMREILNSSDEVIPVRVAALKALYRRELFGFGIAWLLTLCWALCVAKILPSDDY</sequence>
<evidence type="ECO:0000256" key="1">
    <source>
        <dbReference type="SAM" id="Phobius"/>
    </source>
</evidence>
<dbReference type="Gramene" id="ESQ42734">
    <property type="protein sequence ID" value="ESQ42734"/>
    <property type="gene ID" value="EUTSA_v10015996mg"/>
</dbReference>
<name>V4LG73_EUTSA</name>
<gene>
    <name evidence="2" type="ORF">EUTSA_v10015996mg</name>
</gene>
<proteinExistence type="predicted"/>
<keyword evidence="1" id="KW-1133">Transmembrane helix</keyword>
<dbReference type="EMBL" id="KI517464">
    <property type="protein sequence ID" value="ESQ42734.1"/>
    <property type="molecule type" value="Genomic_DNA"/>
</dbReference>
<dbReference type="AlphaFoldDB" id="V4LG73"/>
<dbReference type="Proteomes" id="UP000030689">
    <property type="component" value="Unassembled WGS sequence"/>
</dbReference>
<accession>V4LG73</accession>
<keyword evidence="1" id="KW-0812">Transmembrane</keyword>
<organism evidence="2 3">
    <name type="scientific">Eutrema salsugineum</name>
    <name type="common">Saltwater cress</name>
    <name type="synonym">Sisymbrium salsugineum</name>
    <dbReference type="NCBI Taxonomy" id="72664"/>
    <lineage>
        <taxon>Eukaryota</taxon>
        <taxon>Viridiplantae</taxon>
        <taxon>Streptophyta</taxon>
        <taxon>Embryophyta</taxon>
        <taxon>Tracheophyta</taxon>
        <taxon>Spermatophyta</taxon>
        <taxon>Magnoliopsida</taxon>
        <taxon>eudicotyledons</taxon>
        <taxon>Gunneridae</taxon>
        <taxon>Pentapetalae</taxon>
        <taxon>rosids</taxon>
        <taxon>malvids</taxon>
        <taxon>Brassicales</taxon>
        <taxon>Brassicaceae</taxon>
        <taxon>Eutremeae</taxon>
        <taxon>Eutrema</taxon>
    </lineage>
</organism>
<dbReference type="eggNOG" id="KOG0017">
    <property type="taxonomic scope" value="Eukaryota"/>
</dbReference>
<protein>
    <submittedName>
        <fullName evidence="2">Uncharacterized protein</fullName>
    </submittedName>
</protein>
<evidence type="ECO:0000313" key="2">
    <source>
        <dbReference type="EMBL" id="ESQ42734.1"/>
    </source>
</evidence>
<evidence type="ECO:0000313" key="3">
    <source>
        <dbReference type="Proteomes" id="UP000030689"/>
    </source>
</evidence>
<dbReference type="Pfam" id="PF14223">
    <property type="entry name" value="Retrotran_gag_2"/>
    <property type="match status" value="1"/>
</dbReference>
<keyword evidence="1" id="KW-0472">Membrane</keyword>
<keyword evidence="3" id="KW-1185">Reference proteome</keyword>
<feature type="transmembrane region" description="Helical" evidence="1">
    <location>
        <begin position="243"/>
        <end position="264"/>
    </location>
</feature>